<name>A0A836C0Q9_9CHLO</name>
<evidence type="ECO:0000256" key="5">
    <source>
        <dbReference type="ARBA" id="ARBA00022840"/>
    </source>
</evidence>
<keyword evidence="10" id="KW-1185">Reference proteome</keyword>
<evidence type="ECO:0000256" key="1">
    <source>
        <dbReference type="ARBA" id="ARBA00022527"/>
    </source>
</evidence>
<dbReference type="Gene3D" id="1.10.510.10">
    <property type="entry name" value="Transferase(Phosphotransferase) domain 1"/>
    <property type="match status" value="1"/>
</dbReference>
<dbReference type="InterPro" id="IPR000719">
    <property type="entry name" value="Prot_kinase_dom"/>
</dbReference>
<dbReference type="Proteomes" id="UP000612055">
    <property type="component" value="Unassembled WGS sequence"/>
</dbReference>
<evidence type="ECO:0000313" key="9">
    <source>
        <dbReference type="EMBL" id="KAG2496106.1"/>
    </source>
</evidence>
<protein>
    <recommendedName>
        <fullName evidence="8">Protein kinase domain-containing protein</fullName>
    </recommendedName>
</protein>
<evidence type="ECO:0000256" key="4">
    <source>
        <dbReference type="ARBA" id="ARBA00022777"/>
    </source>
</evidence>
<dbReference type="EMBL" id="JAEHOE010000020">
    <property type="protein sequence ID" value="KAG2496106.1"/>
    <property type="molecule type" value="Genomic_DNA"/>
</dbReference>
<dbReference type="GO" id="GO:0005524">
    <property type="term" value="F:ATP binding"/>
    <property type="evidence" value="ECO:0007669"/>
    <property type="project" value="UniProtKB-UniRule"/>
</dbReference>
<dbReference type="AlphaFoldDB" id="A0A836C0Q9"/>
<sequence length="324" mass="35902">MLGSGAFGETVLCCRRHDPSDTNYEWVAVKIMKRPLDPYHEEELAFLQREAENQCMLRHKHVCRFIEVGVVPRGEDDHLFLCFEHANMGDMAKWLKSVPGGRLDEDSARYLFQQLVAGVSHCHGKGVVHRDLKPGNLLLHEVGGSPFLKVADFGWSKSDALSMPHTRAGTSAYAAPEAYSGADQQYAGNKADVFSAGVILYQMLYGVHPFWRDPESPTTSLNPDKNAKHQKIVEQNIRAGQALAMRPPDTAPPGEALAALLSGMLKYDPEERWSLGQVMENSWFGQALDGPGLKTLLAAYENEESEAAQLKEHVESVFKSLSLP</sequence>
<evidence type="ECO:0000259" key="8">
    <source>
        <dbReference type="PROSITE" id="PS50011"/>
    </source>
</evidence>
<dbReference type="GO" id="GO:0004674">
    <property type="term" value="F:protein serine/threonine kinase activity"/>
    <property type="evidence" value="ECO:0007669"/>
    <property type="project" value="UniProtKB-KW"/>
</dbReference>
<keyword evidence="2" id="KW-0808">Transferase</keyword>
<dbReference type="OrthoDB" id="346907at2759"/>
<keyword evidence="3 6" id="KW-0547">Nucleotide-binding</keyword>
<dbReference type="InterPro" id="IPR011009">
    <property type="entry name" value="Kinase-like_dom_sf"/>
</dbReference>
<proteinExistence type="inferred from homology"/>
<dbReference type="SUPFAM" id="SSF56112">
    <property type="entry name" value="Protein kinase-like (PK-like)"/>
    <property type="match status" value="1"/>
</dbReference>
<keyword evidence="4" id="KW-0418">Kinase</keyword>
<evidence type="ECO:0000256" key="2">
    <source>
        <dbReference type="ARBA" id="ARBA00022679"/>
    </source>
</evidence>
<keyword evidence="5 6" id="KW-0067">ATP-binding</keyword>
<feature type="binding site" evidence="6">
    <location>
        <position position="30"/>
    </location>
    <ligand>
        <name>ATP</name>
        <dbReference type="ChEBI" id="CHEBI:30616"/>
    </ligand>
</feature>
<accession>A0A836C0Q9</accession>
<evidence type="ECO:0000256" key="6">
    <source>
        <dbReference type="PROSITE-ProRule" id="PRU10141"/>
    </source>
</evidence>
<organism evidence="9 10">
    <name type="scientific">Edaphochlamys debaryana</name>
    <dbReference type="NCBI Taxonomy" id="47281"/>
    <lineage>
        <taxon>Eukaryota</taxon>
        <taxon>Viridiplantae</taxon>
        <taxon>Chlorophyta</taxon>
        <taxon>core chlorophytes</taxon>
        <taxon>Chlorophyceae</taxon>
        <taxon>CS clade</taxon>
        <taxon>Chlamydomonadales</taxon>
        <taxon>Chlamydomonadales incertae sedis</taxon>
        <taxon>Edaphochlamys</taxon>
    </lineage>
</organism>
<dbReference type="GO" id="GO:0035556">
    <property type="term" value="P:intracellular signal transduction"/>
    <property type="evidence" value="ECO:0007669"/>
    <property type="project" value="TreeGrafter"/>
</dbReference>
<evidence type="ECO:0000256" key="3">
    <source>
        <dbReference type="ARBA" id="ARBA00022741"/>
    </source>
</evidence>
<keyword evidence="1 7" id="KW-0723">Serine/threonine-protein kinase</keyword>
<dbReference type="PROSITE" id="PS00108">
    <property type="entry name" value="PROTEIN_KINASE_ST"/>
    <property type="match status" value="1"/>
</dbReference>
<dbReference type="PROSITE" id="PS00107">
    <property type="entry name" value="PROTEIN_KINASE_ATP"/>
    <property type="match status" value="1"/>
</dbReference>
<dbReference type="InterPro" id="IPR008271">
    <property type="entry name" value="Ser/Thr_kinase_AS"/>
</dbReference>
<evidence type="ECO:0000313" key="10">
    <source>
        <dbReference type="Proteomes" id="UP000612055"/>
    </source>
</evidence>
<reference evidence="9" key="1">
    <citation type="journal article" date="2020" name="bioRxiv">
        <title>Comparative genomics of Chlamydomonas.</title>
        <authorList>
            <person name="Craig R.J."/>
            <person name="Hasan A.R."/>
            <person name="Ness R.W."/>
            <person name="Keightley P.D."/>
        </authorList>
    </citation>
    <scope>NUCLEOTIDE SEQUENCE</scope>
    <source>
        <strain evidence="9">CCAP 11/70</strain>
    </source>
</reference>
<dbReference type="GO" id="GO:0005737">
    <property type="term" value="C:cytoplasm"/>
    <property type="evidence" value="ECO:0007669"/>
    <property type="project" value="TreeGrafter"/>
</dbReference>
<gene>
    <name evidence="9" type="ORF">HYH03_005709</name>
</gene>
<comment type="caution">
    <text evidence="9">The sequence shown here is derived from an EMBL/GenBank/DDBJ whole genome shotgun (WGS) entry which is preliminary data.</text>
</comment>
<dbReference type="Pfam" id="PF00069">
    <property type="entry name" value="Pkinase"/>
    <property type="match status" value="1"/>
</dbReference>
<evidence type="ECO:0000256" key="7">
    <source>
        <dbReference type="RuleBase" id="RU000304"/>
    </source>
</evidence>
<dbReference type="SMART" id="SM00220">
    <property type="entry name" value="S_TKc"/>
    <property type="match status" value="1"/>
</dbReference>
<dbReference type="PROSITE" id="PS50011">
    <property type="entry name" value="PROTEIN_KINASE_DOM"/>
    <property type="match status" value="1"/>
</dbReference>
<comment type="similarity">
    <text evidence="7">Belongs to the protein kinase superfamily.</text>
</comment>
<feature type="domain" description="Protein kinase" evidence="8">
    <location>
        <begin position="1"/>
        <end position="284"/>
    </location>
</feature>
<dbReference type="InterPro" id="IPR017441">
    <property type="entry name" value="Protein_kinase_ATP_BS"/>
</dbReference>
<dbReference type="PANTHER" id="PTHR24346:SF82">
    <property type="entry name" value="KP78A-RELATED"/>
    <property type="match status" value="1"/>
</dbReference>
<dbReference type="PANTHER" id="PTHR24346">
    <property type="entry name" value="MAP/MICROTUBULE AFFINITY-REGULATING KINASE"/>
    <property type="match status" value="1"/>
</dbReference>